<dbReference type="InterPro" id="IPR003439">
    <property type="entry name" value="ABC_transporter-like_ATP-bd"/>
</dbReference>
<dbReference type="RefSeq" id="WP_200172307.1">
    <property type="nucleotide sequence ID" value="NZ_BAABKQ010000001.1"/>
</dbReference>
<dbReference type="InterPro" id="IPR051782">
    <property type="entry name" value="ABC_Transporter_VariousFunc"/>
</dbReference>
<dbReference type="EMBL" id="BAABKQ010000001">
    <property type="protein sequence ID" value="GAA4823148.1"/>
    <property type="molecule type" value="Genomic_DNA"/>
</dbReference>
<dbReference type="PANTHER" id="PTHR42939:SF1">
    <property type="entry name" value="ABC TRANSPORTER ATP-BINDING PROTEIN ALBC-RELATED"/>
    <property type="match status" value="1"/>
</dbReference>
<dbReference type="Gene3D" id="3.40.50.300">
    <property type="entry name" value="P-loop containing nucleotide triphosphate hydrolases"/>
    <property type="match status" value="1"/>
</dbReference>
<evidence type="ECO:0000256" key="2">
    <source>
        <dbReference type="ARBA" id="ARBA00022741"/>
    </source>
</evidence>
<dbReference type="CDD" id="cd03230">
    <property type="entry name" value="ABC_DR_subfamily_A"/>
    <property type="match status" value="1"/>
</dbReference>
<dbReference type="SUPFAM" id="SSF52540">
    <property type="entry name" value="P-loop containing nucleoside triphosphate hydrolases"/>
    <property type="match status" value="1"/>
</dbReference>
<comment type="caution">
    <text evidence="5">The sequence shown here is derived from an EMBL/GenBank/DDBJ whole genome shotgun (WGS) entry which is preliminary data.</text>
</comment>
<proteinExistence type="predicted"/>
<organism evidence="5 6">
    <name type="scientific">Tomitella cavernea</name>
    <dbReference type="NCBI Taxonomy" id="1387982"/>
    <lineage>
        <taxon>Bacteria</taxon>
        <taxon>Bacillati</taxon>
        <taxon>Actinomycetota</taxon>
        <taxon>Actinomycetes</taxon>
        <taxon>Mycobacteriales</taxon>
        <taxon>Tomitella</taxon>
    </lineage>
</organism>
<dbReference type="PROSITE" id="PS50893">
    <property type="entry name" value="ABC_TRANSPORTER_2"/>
    <property type="match status" value="1"/>
</dbReference>
<keyword evidence="6" id="KW-1185">Reference proteome</keyword>
<keyword evidence="3 5" id="KW-0067">ATP-binding</keyword>
<evidence type="ECO:0000313" key="5">
    <source>
        <dbReference type="EMBL" id="GAA4823148.1"/>
    </source>
</evidence>
<dbReference type="Proteomes" id="UP001500839">
    <property type="component" value="Unassembled WGS sequence"/>
</dbReference>
<evidence type="ECO:0000313" key="6">
    <source>
        <dbReference type="Proteomes" id="UP001500839"/>
    </source>
</evidence>
<dbReference type="SMART" id="SM00382">
    <property type="entry name" value="AAA"/>
    <property type="match status" value="1"/>
</dbReference>
<reference evidence="6" key="1">
    <citation type="journal article" date="2019" name="Int. J. Syst. Evol. Microbiol.">
        <title>The Global Catalogue of Microorganisms (GCM) 10K type strain sequencing project: providing services to taxonomists for standard genome sequencing and annotation.</title>
        <authorList>
            <consortium name="The Broad Institute Genomics Platform"/>
            <consortium name="The Broad Institute Genome Sequencing Center for Infectious Disease"/>
            <person name="Wu L."/>
            <person name="Ma J."/>
        </authorList>
    </citation>
    <scope>NUCLEOTIDE SEQUENCE [LARGE SCALE GENOMIC DNA]</scope>
    <source>
        <strain evidence="6">JCM 18542</strain>
    </source>
</reference>
<protein>
    <submittedName>
        <fullName evidence="5">ABC transporter ATP-binding protein</fullName>
    </submittedName>
</protein>
<gene>
    <name evidence="5" type="ORF">GCM10023353_34770</name>
</gene>
<evidence type="ECO:0000256" key="3">
    <source>
        <dbReference type="ARBA" id="ARBA00022840"/>
    </source>
</evidence>
<accession>A0ABP9D193</accession>
<dbReference type="GO" id="GO:0005524">
    <property type="term" value="F:ATP binding"/>
    <property type="evidence" value="ECO:0007669"/>
    <property type="project" value="UniProtKB-KW"/>
</dbReference>
<keyword evidence="1" id="KW-0813">Transport</keyword>
<sequence length="294" mass="31749">MTTAISVAGLGKTYRDVTALDDVSFAVQQNTICGVLGRNGAGKTTAMQIITGHAMPSSGTVDVFGCTPFEDRDAMSSMCFVKESQRYPDEFKVKHVLASAADLLPYWDQGFADALLGRFDLPTGRRVKKLSRGMHSMLGIIIGLASRAPVTLFDEPYLGLDVVARQMFYDELLADYTVHPRTVVLSTHLVDEVADLLEQVVLIDGGRVLIDDCAENLRRSAVVATGGTAHIDDLAAGRTELRRETLGTQARVTLQGDFTEDDLARARERGVDIAPASLQQLMIGATGTEGRQAS</sequence>
<dbReference type="InterPro" id="IPR027417">
    <property type="entry name" value="P-loop_NTPase"/>
</dbReference>
<keyword evidence="2" id="KW-0547">Nucleotide-binding</keyword>
<dbReference type="InterPro" id="IPR003593">
    <property type="entry name" value="AAA+_ATPase"/>
</dbReference>
<evidence type="ECO:0000259" key="4">
    <source>
        <dbReference type="PROSITE" id="PS50893"/>
    </source>
</evidence>
<dbReference type="PANTHER" id="PTHR42939">
    <property type="entry name" value="ABC TRANSPORTER ATP-BINDING PROTEIN ALBC-RELATED"/>
    <property type="match status" value="1"/>
</dbReference>
<feature type="domain" description="ABC transporter" evidence="4">
    <location>
        <begin position="5"/>
        <end position="230"/>
    </location>
</feature>
<evidence type="ECO:0000256" key="1">
    <source>
        <dbReference type="ARBA" id="ARBA00022448"/>
    </source>
</evidence>
<dbReference type="Pfam" id="PF00005">
    <property type="entry name" value="ABC_tran"/>
    <property type="match status" value="1"/>
</dbReference>
<name>A0ABP9D193_9ACTN</name>